<evidence type="ECO:0000313" key="12">
    <source>
        <dbReference type="Proteomes" id="UP000502041"/>
    </source>
</evidence>
<evidence type="ECO:0000256" key="2">
    <source>
        <dbReference type="ARBA" id="ARBA00022448"/>
    </source>
</evidence>
<accession>A0A6H2H9B9</accession>
<dbReference type="InterPro" id="IPR055348">
    <property type="entry name" value="DctQ"/>
</dbReference>
<keyword evidence="6 9" id="KW-1133">Transmembrane helix</keyword>
<dbReference type="AlphaFoldDB" id="A0A6H2H9B9"/>
<keyword evidence="4 9" id="KW-0997">Cell inner membrane</keyword>
<dbReference type="EMBL" id="CP051461">
    <property type="protein sequence ID" value="QJC56455.1"/>
    <property type="molecule type" value="Genomic_DNA"/>
</dbReference>
<dbReference type="GO" id="GO:0022857">
    <property type="term" value="F:transmembrane transporter activity"/>
    <property type="evidence" value="ECO:0007669"/>
    <property type="project" value="UniProtKB-UniRule"/>
</dbReference>
<reference evidence="11 12" key="1">
    <citation type="submission" date="2020-04" db="EMBL/GenBank/DDBJ databases">
        <title>Complete genome of a Psychrophilic, Marine, Gas Vacuolate Bacterium Polaromonas vacuolata KCTC 22033T.</title>
        <authorList>
            <person name="Hwang K."/>
            <person name="Kim K.M."/>
        </authorList>
    </citation>
    <scope>NUCLEOTIDE SEQUENCE [LARGE SCALE GENOMIC DNA]</scope>
    <source>
        <strain evidence="11 12">KCTC 22033</strain>
    </source>
</reference>
<dbReference type="Pfam" id="PF04290">
    <property type="entry name" value="DctQ"/>
    <property type="match status" value="1"/>
</dbReference>
<comment type="similarity">
    <text evidence="8 9">Belongs to the TRAP transporter small permease family.</text>
</comment>
<keyword evidence="2 9" id="KW-0813">Transport</keyword>
<comment type="function">
    <text evidence="9">Part of the tripartite ATP-independent periplasmic (TRAP) transport system.</text>
</comment>
<evidence type="ECO:0000256" key="9">
    <source>
        <dbReference type="RuleBase" id="RU369079"/>
    </source>
</evidence>
<evidence type="ECO:0000256" key="7">
    <source>
        <dbReference type="ARBA" id="ARBA00023136"/>
    </source>
</evidence>
<name>A0A6H2H9B9_9BURK</name>
<keyword evidence="12" id="KW-1185">Reference proteome</keyword>
<keyword evidence="7 9" id="KW-0472">Membrane</keyword>
<dbReference type="RefSeq" id="WP_168922153.1">
    <property type="nucleotide sequence ID" value="NZ_CP051461.1"/>
</dbReference>
<comment type="subcellular location">
    <subcellularLocation>
        <location evidence="1 9">Cell inner membrane</location>
        <topology evidence="1 9">Multi-pass membrane protein</topology>
    </subcellularLocation>
</comment>
<dbReference type="Proteomes" id="UP000502041">
    <property type="component" value="Chromosome"/>
</dbReference>
<evidence type="ECO:0000259" key="10">
    <source>
        <dbReference type="Pfam" id="PF04290"/>
    </source>
</evidence>
<gene>
    <name evidence="11" type="ORF">HC248_01761</name>
</gene>
<proteinExistence type="inferred from homology"/>
<evidence type="ECO:0000256" key="3">
    <source>
        <dbReference type="ARBA" id="ARBA00022475"/>
    </source>
</evidence>
<evidence type="ECO:0000256" key="1">
    <source>
        <dbReference type="ARBA" id="ARBA00004429"/>
    </source>
</evidence>
<dbReference type="KEGG" id="pvac:HC248_01761"/>
<comment type="subunit">
    <text evidence="9">The complex comprises the extracytoplasmic solute receptor protein and the two transmembrane proteins.</text>
</comment>
<evidence type="ECO:0000256" key="8">
    <source>
        <dbReference type="ARBA" id="ARBA00038436"/>
    </source>
</evidence>
<evidence type="ECO:0000256" key="6">
    <source>
        <dbReference type="ARBA" id="ARBA00022989"/>
    </source>
</evidence>
<feature type="domain" description="Tripartite ATP-independent periplasmic transporters DctQ component" evidence="10">
    <location>
        <begin position="24"/>
        <end position="153"/>
    </location>
</feature>
<dbReference type="PANTHER" id="PTHR35011:SF10">
    <property type="entry name" value="TRAP TRANSPORTER SMALL PERMEASE PROTEIN"/>
    <property type="match status" value="1"/>
</dbReference>
<feature type="transmembrane region" description="Helical" evidence="9">
    <location>
        <begin position="45"/>
        <end position="64"/>
    </location>
</feature>
<feature type="transmembrane region" description="Helical" evidence="9">
    <location>
        <begin position="12"/>
        <end position="33"/>
    </location>
</feature>
<protein>
    <recommendedName>
        <fullName evidence="9">TRAP transporter small permease protein</fullName>
    </recommendedName>
</protein>
<dbReference type="GO" id="GO:0015740">
    <property type="term" value="P:C4-dicarboxylate transport"/>
    <property type="evidence" value="ECO:0007669"/>
    <property type="project" value="TreeGrafter"/>
</dbReference>
<organism evidence="11 12">
    <name type="scientific">Polaromonas vacuolata</name>
    <dbReference type="NCBI Taxonomy" id="37448"/>
    <lineage>
        <taxon>Bacteria</taxon>
        <taxon>Pseudomonadati</taxon>
        <taxon>Pseudomonadota</taxon>
        <taxon>Betaproteobacteria</taxon>
        <taxon>Burkholderiales</taxon>
        <taxon>Comamonadaceae</taxon>
        <taxon>Polaromonas</taxon>
    </lineage>
</organism>
<sequence>MNKLVNNIYKMLMLGACLSMVSAFGIILLGIAAREFVWDIPGLDAYAGYAIAGTLFLALPSTLRQGDHIRVSMVLQKLSPRAQSILEYWCLGAGTVLSSYFAWYAIRMAWISYTFHDVSPAADASPLWIPQILMVLGSLGFVVAFADAFISHVLGRPFFQVQDGEAARTE</sequence>
<evidence type="ECO:0000313" key="11">
    <source>
        <dbReference type="EMBL" id="QJC56455.1"/>
    </source>
</evidence>
<feature type="transmembrane region" description="Helical" evidence="9">
    <location>
        <begin position="85"/>
        <end position="106"/>
    </location>
</feature>
<evidence type="ECO:0000256" key="4">
    <source>
        <dbReference type="ARBA" id="ARBA00022519"/>
    </source>
</evidence>
<dbReference type="GO" id="GO:0005886">
    <property type="term" value="C:plasma membrane"/>
    <property type="evidence" value="ECO:0007669"/>
    <property type="project" value="UniProtKB-SubCell"/>
</dbReference>
<dbReference type="InterPro" id="IPR007387">
    <property type="entry name" value="TRAP_DctQ"/>
</dbReference>
<feature type="transmembrane region" description="Helical" evidence="9">
    <location>
        <begin position="126"/>
        <end position="150"/>
    </location>
</feature>
<keyword evidence="5 9" id="KW-0812">Transmembrane</keyword>
<keyword evidence="3" id="KW-1003">Cell membrane</keyword>
<dbReference type="PANTHER" id="PTHR35011">
    <property type="entry name" value="2,3-DIKETO-L-GULONATE TRAP TRANSPORTER SMALL PERMEASE PROTEIN YIAM"/>
    <property type="match status" value="1"/>
</dbReference>
<evidence type="ECO:0000256" key="5">
    <source>
        <dbReference type="ARBA" id="ARBA00022692"/>
    </source>
</evidence>